<gene>
    <name evidence="2" type="ORF">DMP08_05995</name>
</gene>
<organism evidence="2 3">
    <name type="scientific">Paraeggerthella hongkongensis</name>
    <dbReference type="NCBI Taxonomy" id="230658"/>
    <lineage>
        <taxon>Bacteria</taxon>
        <taxon>Bacillati</taxon>
        <taxon>Actinomycetota</taxon>
        <taxon>Coriobacteriia</taxon>
        <taxon>Eggerthellales</taxon>
        <taxon>Eggerthellaceae</taxon>
        <taxon>Paraeggerthella</taxon>
    </lineage>
</organism>
<evidence type="ECO:0008006" key="4">
    <source>
        <dbReference type="Google" id="ProtNLM"/>
    </source>
</evidence>
<accession>A0A3N0BBK4</accession>
<evidence type="ECO:0000256" key="1">
    <source>
        <dbReference type="SAM" id="MobiDB-lite"/>
    </source>
</evidence>
<feature type="compositionally biased region" description="Basic and acidic residues" evidence="1">
    <location>
        <begin position="7"/>
        <end position="22"/>
    </location>
</feature>
<dbReference type="EMBL" id="QICD01000009">
    <property type="protein sequence ID" value="RNL44740.1"/>
    <property type="molecule type" value="Genomic_DNA"/>
</dbReference>
<dbReference type="AlphaFoldDB" id="A0A3N0BBK4"/>
<reference evidence="3" key="1">
    <citation type="submission" date="2018-05" db="EMBL/GenBank/DDBJ databases">
        <title>Genome Sequencing of selected type strains of the family Eggerthellaceae.</title>
        <authorList>
            <person name="Danylec N."/>
            <person name="Stoll D.A."/>
            <person name="Doetsch A."/>
            <person name="Huch M."/>
        </authorList>
    </citation>
    <scope>NUCLEOTIDE SEQUENCE [LARGE SCALE GENOMIC DNA]</scope>
    <source>
        <strain evidence="3">DSM 16106</strain>
    </source>
</reference>
<sequence>MSENENGENHSQEATGKARENASKTFTQEDVNRLIAKEKAKYKGYSEIKAKADKYDDLEASRKTDLEKANERAENAEAKLAQYESKERVESWKSAASKATGVPASLLRGSTEEEVMEHAESLKEHFSTDAAPEVQSDGFAPDPGSEKSSKDLFASAIEGII</sequence>
<dbReference type="RefSeq" id="WP_123192045.1">
    <property type="nucleotide sequence ID" value="NZ_QICD01000009.1"/>
</dbReference>
<feature type="region of interest" description="Disordered" evidence="1">
    <location>
        <begin position="93"/>
        <end position="161"/>
    </location>
</feature>
<comment type="caution">
    <text evidence="2">The sequence shown here is derived from an EMBL/GenBank/DDBJ whole genome shotgun (WGS) entry which is preliminary data.</text>
</comment>
<dbReference type="Proteomes" id="UP000278632">
    <property type="component" value="Unassembled WGS sequence"/>
</dbReference>
<keyword evidence="3" id="KW-1185">Reference proteome</keyword>
<feature type="compositionally biased region" description="Basic and acidic residues" evidence="1">
    <location>
        <begin position="116"/>
        <end position="127"/>
    </location>
</feature>
<feature type="region of interest" description="Disordered" evidence="1">
    <location>
        <begin position="53"/>
        <end position="73"/>
    </location>
</feature>
<protein>
    <recommendedName>
        <fullName evidence="4">DUF4355 domain-containing protein</fullName>
    </recommendedName>
</protein>
<feature type="region of interest" description="Disordered" evidence="1">
    <location>
        <begin position="1"/>
        <end position="31"/>
    </location>
</feature>
<evidence type="ECO:0000313" key="3">
    <source>
        <dbReference type="Proteomes" id="UP000278632"/>
    </source>
</evidence>
<proteinExistence type="predicted"/>
<evidence type="ECO:0000313" key="2">
    <source>
        <dbReference type="EMBL" id="RNL44740.1"/>
    </source>
</evidence>
<name>A0A3N0BBK4_9ACTN</name>